<accession>A0ABM1IWX9</accession>
<feature type="compositionally biased region" description="Polar residues" evidence="1">
    <location>
        <begin position="108"/>
        <end position="122"/>
    </location>
</feature>
<name>A0ABM1IWX9_POLDO</name>
<feature type="compositionally biased region" description="Basic and acidic residues" evidence="1">
    <location>
        <begin position="147"/>
        <end position="170"/>
    </location>
</feature>
<feature type="compositionally biased region" description="Low complexity" evidence="1">
    <location>
        <begin position="218"/>
        <end position="269"/>
    </location>
</feature>
<feature type="region of interest" description="Disordered" evidence="1">
    <location>
        <begin position="1"/>
        <end position="305"/>
    </location>
</feature>
<evidence type="ECO:0000313" key="3">
    <source>
        <dbReference type="RefSeq" id="XP_015184716.1"/>
    </source>
</evidence>
<feature type="compositionally biased region" description="Basic and acidic residues" evidence="1">
    <location>
        <begin position="287"/>
        <end position="304"/>
    </location>
</feature>
<protein>
    <submittedName>
        <fullName evidence="3 4">Uncharacterized protein DDB_G0286299-like</fullName>
    </submittedName>
</protein>
<dbReference type="RefSeq" id="XP_015184717.1">
    <property type="nucleotide sequence ID" value="XM_015329231.1"/>
</dbReference>
<dbReference type="RefSeq" id="XP_015184716.1">
    <property type="nucleotide sequence ID" value="XM_015329230.1"/>
</dbReference>
<feature type="compositionally biased region" description="Basic and acidic residues" evidence="1">
    <location>
        <begin position="58"/>
        <end position="96"/>
    </location>
</feature>
<proteinExistence type="predicted"/>
<evidence type="ECO:0000313" key="4">
    <source>
        <dbReference type="RefSeq" id="XP_015184717.1"/>
    </source>
</evidence>
<feature type="compositionally biased region" description="Basic and acidic residues" evidence="1">
    <location>
        <begin position="36"/>
        <end position="46"/>
    </location>
</feature>
<dbReference type="GeneID" id="107070750"/>
<feature type="compositionally biased region" description="Low complexity" evidence="1">
    <location>
        <begin position="194"/>
        <end position="209"/>
    </location>
</feature>
<evidence type="ECO:0000313" key="2">
    <source>
        <dbReference type="Proteomes" id="UP000694924"/>
    </source>
</evidence>
<evidence type="ECO:0000256" key="1">
    <source>
        <dbReference type="SAM" id="MobiDB-lite"/>
    </source>
</evidence>
<organism evidence="2 3">
    <name type="scientific">Polistes dominula</name>
    <name type="common">European paper wasp</name>
    <name type="synonym">Vespa dominula</name>
    <dbReference type="NCBI Taxonomy" id="743375"/>
    <lineage>
        <taxon>Eukaryota</taxon>
        <taxon>Metazoa</taxon>
        <taxon>Ecdysozoa</taxon>
        <taxon>Arthropoda</taxon>
        <taxon>Hexapoda</taxon>
        <taxon>Insecta</taxon>
        <taxon>Pterygota</taxon>
        <taxon>Neoptera</taxon>
        <taxon>Endopterygota</taxon>
        <taxon>Hymenoptera</taxon>
        <taxon>Apocrita</taxon>
        <taxon>Aculeata</taxon>
        <taxon>Vespoidea</taxon>
        <taxon>Vespidae</taxon>
        <taxon>Polistinae</taxon>
        <taxon>Polistini</taxon>
        <taxon>Polistes</taxon>
    </lineage>
</organism>
<keyword evidence="2" id="KW-1185">Reference proteome</keyword>
<feature type="compositionally biased region" description="Low complexity" evidence="1">
    <location>
        <begin position="97"/>
        <end position="106"/>
    </location>
</feature>
<gene>
    <name evidence="3 4" type="primary">LOC107070750</name>
</gene>
<reference evidence="3 4" key="1">
    <citation type="submission" date="2025-05" db="UniProtKB">
        <authorList>
            <consortium name="RefSeq"/>
        </authorList>
    </citation>
    <scope>IDENTIFICATION</scope>
    <source>
        <tissue evidence="3 4">Whole body</tissue>
    </source>
</reference>
<sequence>MGARQSKRSVDITTTPKKEGVPSEGAVGDAATPGDGKLERIEESDAKPTTNGIAYRTDVNEDKDKDKDDTNEKDKEKEKEKQQSEEAKPEDTKQESSGESPAEGAEVTTPTEGNAASPNTVASPESKEPKKKEKMRKKWSLRSISFSKKDKSKPAREEAPKNGDVTKEEPLPESGEDCDQGAVSGSPAEENKSEASSPSENNSSTPLSPAVEANEESTTATTTTATTTTTAAPAAAPADATTPEQSTEAPTAVAAAAAATTTPPATSPVVEEKKEEPTPSAPTPVPLEDKKGDVENVEGEKKVVESAPEVEIPVVEKAVTHEVATTENNIEEAAPKVAPPAIPIEVPASPPSAPAITEDVASVTKAIEEIEISDKAVAAAVNEAIECNTNEIIADAHHQNNMNE</sequence>
<dbReference type="Proteomes" id="UP000694924">
    <property type="component" value="Unplaced"/>
</dbReference>